<evidence type="ECO:0000259" key="7">
    <source>
        <dbReference type="SMART" id="SM00458"/>
    </source>
</evidence>
<comment type="similarity">
    <text evidence="1">Belongs to the sigma-70 factor family. ECF subfamily.</text>
</comment>
<evidence type="ECO:0000256" key="4">
    <source>
        <dbReference type="ARBA" id="ARBA00023125"/>
    </source>
</evidence>
<feature type="region of interest" description="Disordered" evidence="6">
    <location>
        <begin position="325"/>
        <end position="380"/>
    </location>
</feature>
<dbReference type="Pfam" id="PF04542">
    <property type="entry name" value="Sigma70_r2"/>
    <property type="match status" value="1"/>
</dbReference>
<feature type="compositionally biased region" description="Low complexity" evidence="6">
    <location>
        <begin position="331"/>
        <end position="359"/>
    </location>
</feature>
<dbReference type="Gene3D" id="1.10.1740.10">
    <property type="match status" value="1"/>
</dbReference>
<feature type="domain" description="Ricin B lectin" evidence="7">
    <location>
        <begin position="377"/>
        <end position="511"/>
    </location>
</feature>
<dbReference type="Gene3D" id="1.10.10.10">
    <property type="entry name" value="Winged helix-like DNA-binding domain superfamily/Winged helix DNA-binding domain"/>
    <property type="match status" value="1"/>
</dbReference>
<proteinExistence type="inferred from homology"/>
<protein>
    <submittedName>
        <fullName evidence="8">Sigma-70 family RNA polymerase sigma factor</fullName>
    </submittedName>
</protein>
<dbReference type="Gene3D" id="2.80.10.50">
    <property type="match status" value="1"/>
</dbReference>
<dbReference type="InterPro" id="IPR035992">
    <property type="entry name" value="Ricin_B-like_lectins"/>
</dbReference>
<dbReference type="InterPro" id="IPR013325">
    <property type="entry name" value="RNA_pol_sigma_r2"/>
</dbReference>
<dbReference type="SMART" id="SM00458">
    <property type="entry name" value="RICIN"/>
    <property type="match status" value="1"/>
</dbReference>
<dbReference type="CDD" id="cd00161">
    <property type="entry name" value="beta-trefoil_Ricin-like"/>
    <property type="match status" value="1"/>
</dbReference>
<dbReference type="InterPro" id="IPR013324">
    <property type="entry name" value="RNA_pol_sigma_r3/r4-like"/>
</dbReference>
<evidence type="ECO:0000313" key="8">
    <source>
        <dbReference type="EMBL" id="XCM82767.1"/>
    </source>
</evidence>
<dbReference type="SUPFAM" id="SSF88659">
    <property type="entry name" value="Sigma3 and sigma4 domains of RNA polymerase sigma factors"/>
    <property type="match status" value="1"/>
</dbReference>
<dbReference type="PANTHER" id="PTHR43133:SF8">
    <property type="entry name" value="RNA POLYMERASE SIGMA FACTOR HI_1459-RELATED"/>
    <property type="match status" value="1"/>
</dbReference>
<dbReference type="InterPro" id="IPR014284">
    <property type="entry name" value="RNA_pol_sigma-70_dom"/>
</dbReference>
<keyword evidence="5" id="KW-0804">Transcription</keyword>
<dbReference type="InterPro" id="IPR039425">
    <property type="entry name" value="RNA_pol_sigma-70-like"/>
</dbReference>
<dbReference type="SUPFAM" id="SSF88946">
    <property type="entry name" value="Sigma2 domain of RNA polymerase sigma factors"/>
    <property type="match status" value="1"/>
</dbReference>
<dbReference type="Pfam" id="PF00652">
    <property type="entry name" value="Ricin_B_lectin"/>
    <property type="match status" value="1"/>
</dbReference>
<dbReference type="InterPro" id="IPR007627">
    <property type="entry name" value="RNA_pol_sigma70_r2"/>
</dbReference>
<accession>A0AAU8K657</accession>
<evidence type="ECO:0000256" key="5">
    <source>
        <dbReference type="ARBA" id="ARBA00023163"/>
    </source>
</evidence>
<sequence length="516" mass="53947">MSTLTTAPRSDLAGLGDAELSALLRESGRKAGPAVQGVMGEVFARHHKAVLGYARTCCRDAATAHDLAAEAFARTYQAVASGGGPQHAWRPYLLTCVRHIAVEWARDGARTRLSDDFESWADSLPAGQDVEGAVLAAEEGSLVLRAFRSLPERWQAVLWHAVVEREPAAATARRLDMTARGVGSLAARAREGLREAYLRAHLDQAASEECRHFGGRLAGAIRRPDRRADRDLARHLQDCADCARADRDLRDLNGRLGALLPAGLLLWSPHVLWPAVSGHGAQLAGAKLIATKLGAARLGTAKAVWTAAVVAGATVSVVALLPSPDRTPDRGAPAPADVPAAASASAGPEAATPEPSGPSLVPAVSGTASPTAAPLPPGSRTLVNRMTGLCAQADPGGALAVRACDGGAAQAWQPVTVGTGLQFRNIGTGRCLSSGGSTADQAPLVQEDCSRGRQAQLWTTCPEFDGLLMNAASHLYLGVKHWPKADHVGAGDQVTQSQNYYGSPAFRWQQRPVGAS</sequence>
<dbReference type="InterPro" id="IPR000772">
    <property type="entry name" value="Ricin_B_lectin"/>
</dbReference>
<dbReference type="InterPro" id="IPR036388">
    <property type="entry name" value="WH-like_DNA-bd_sf"/>
</dbReference>
<dbReference type="AlphaFoldDB" id="A0AAU8K657"/>
<dbReference type="GO" id="GO:0006352">
    <property type="term" value="P:DNA-templated transcription initiation"/>
    <property type="evidence" value="ECO:0007669"/>
    <property type="project" value="InterPro"/>
</dbReference>
<dbReference type="KEGG" id="kcm:ABWK59_29570"/>
<name>A0AAU8K657_9ACTN</name>
<evidence type="ECO:0000256" key="6">
    <source>
        <dbReference type="SAM" id="MobiDB-lite"/>
    </source>
</evidence>
<dbReference type="PROSITE" id="PS50231">
    <property type="entry name" value="RICIN_B_LECTIN"/>
    <property type="match status" value="1"/>
</dbReference>
<dbReference type="SUPFAM" id="SSF50370">
    <property type="entry name" value="Ricin B-like lectins"/>
    <property type="match status" value="1"/>
</dbReference>
<evidence type="ECO:0000256" key="2">
    <source>
        <dbReference type="ARBA" id="ARBA00023015"/>
    </source>
</evidence>
<keyword evidence="2" id="KW-0805">Transcription regulation</keyword>
<keyword evidence="3" id="KW-0731">Sigma factor</keyword>
<keyword evidence="4" id="KW-0238">DNA-binding</keyword>
<evidence type="ECO:0000256" key="1">
    <source>
        <dbReference type="ARBA" id="ARBA00010641"/>
    </source>
</evidence>
<gene>
    <name evidence="8" type="ORF">ABWK59_29570</name>
</gene>
<dbReference type="RefSeq" id="WP_354643700.1">
    <property type="nucleotide sequence ID" value="NZ_CP159872.1"/>
</dbReference>
<organism evidence="8">
    <name type="scientific">Kitasatospora camelliae</name>
    <dbReference type="NCBI Taxonomy" id="3156397"/>
    <lineage>
        <taxon>Bacteria</taxon>
        <taxon>Bacillati</taxon>
        <taxon>Actinomycetota</taxon>
        <taxon>Actinomycetes</taxon>
        <taxon>Kitasatosporales</taxon>
        <taxon>Streptomycetaceae</taxon>
        <taxon>Kitasatospora</taxon>
    </lineage>
</organism>
<dbReference type="GO" id="GO:0003677">
    <property type="term" value="F:DNA binding"/>
    <property type="evidence" value="ECO:0007669"/>
    <property type="project" value="UniProtKB-KW"/>
</dbReference>
<dbReference type="GO" id="GO:0016987">
    <property type="term" value="F:sigma factor activity"/>
    <property type="evidence" value="ECO:0007669"/>
    <property type="project" value="UniProtKB-KW"/>
</dbReference>
<dbReference type="NCBIfam" id="TIGR02937">
    <property type="entry name" value="sigma70-ECF"/>
    <property type="match status" value="1"/>
</dbReference>
<dbReference type="PANTHER" id="PTHR43133">
    <property type="entry name" value="RNA POLYMERASE ECF-TYPE SIGMA FACTO"/>
    <property type="match status" value="1"/>
</dbReference>
<evidence type="ECO:0000256" key="3">
    <source>
        <dbReference type="ARBA" id="ARBA00023082"/>
    </source>
</evidence>
<dbReference type="EMBL" id="CP159872">
    <property type="protein sequence ID" value="XCM82767.1"/>
    <property type="molecule type" value="Genomic_DNA"/>
</dbReference>
<reference evidence="8" key="1">
    <citation type="submission" date="2024-06" db="EMBL/GenBank/DDBJ databases">
        <title>The genome sequences of Kitasatospora sp. strain HUAS MG31.</title>
        <authorList>
            <person name="Mo P."/>
        </authorList>
    </citation>
    <scope>NUCLEOTIDE SEQUENCE</scope>
    <source>
        <strain evidence="8">HUAS MG31</strain>
    </source>
</reference>